<accession>A0A1J9P6W5</accession>
<name>A0A1J9P6W5_9EURO</name>
<reference evidence="1 2" key="1">
    <citation type="submission" date="2015-07" db="EMBL/GenBank/DDBJ databases">
        <title>Emmonsia species relationships and genome sequence.</title>
        <authorList>
            <consortium name="The Broad Institute Genomics Platform"/>
            <person name="Cuomo C.A."/>
            <person name="Munoz J.F."/>
            <person name="Imamovic A."/>
            <person name="Priest M.E."/>
            <person name="Young S."/>
            <person name="Clay O.K."/>
            <person name="McEwen J.G."/>
        </authorList>
    </citation>
    <scope>NUCLEOTIDE SEQUENCE [LARGE SCALE GENOMIC DNA]</scope>
    <source>
        <strain evidence="1 2">UAMH 9510</strain>
    </source>
</reference>
<dbReference type="STRING" id="1447872.A0A1J9P6W5"/>
<dbReference type="AlphaFoldDB" id="A0A1J9P6W5"/>
<evidence type="ECO:0000313" key="1">
    <source>
        <dbReference type="EMBL" id="OJD12184.1"/>
    </source>
</evidence>
<dbReference type="OrthoDB" id="4188750at2759"/>
<proteinExistence type="predicted"/>
<sequence length="284" mass="31726">MDMPVEKMLRSRQKRPAESWFRISGMAHCWYGSDIARLHGLRANAQSVTDGHWGKTAQSPPALTGSKTIPLQQQHYFHSAKTERNDTNKATSSALENVSLILNEVIPLAEPHTLVGNTSSIDCETSELTIPFQYLQNKSITSIRDILRSLVTDSDGFIHIGDDKIARSFDSFGTVLDYARLTDLQLAEIANRYSDSIRRHLFEVWSGVNYEVTDDQIWNPPLDVLPPPLSNQPASAAMCELNVKEVLKANSHCEFVRCSGHKTCRRAGCAYCVLNDRESSGNCE</sequence>
<dbReference type="Proteomes" id="UP000182235">
    <property type="component" value="Unassembled WGS sequence"/>
</dbReference>
<gene>
    <name evidence="1" type="ORF">AJ78_07175</name>
</gene>
<protein>
    <submittedName>
        <fullName evidence="1">Uncharacterized protein</fullName>
    </submittedName>
</protein>
<keyword evidence="2" id="KW-1185">Reference proteome</keyword>
<organism evidence="1 2">
    <name type="scientific">Emergomyces pasteurianus Ep9510</name>
    <dbReference type="NCBI Taxonomy" id="1447872"/>
    <lineage>
        <taxon>Eukaryota</taxon>
        <taxon>Fungi</taxon>
        <taxon>Dikarya</taxon>
        <taxon>Ascomycota</taxon>
        <taxon>Pezizomycotina</taxon>
        <taxon>Eurotiomycetes</taxon>
        <taxon>Eurotiomycetidae</taxon>
        <taxon>Onygenales</taxon>
        <taxon>Ajellomycetaceae</taxon>
        <taxon>Emergomyces</taxon>
    </lineage>
</organism>
<comment type="caution">
    <text evidence="1">The sequence shown here is derived from an EMBL/GenBank/DDBJ whole genome shotgun (WGS) entry which is preliminary data.</text>
</comment>
<evidence type="ECO:0000313" key="2">
    <source>
        <dbReference type="Proteomes" id="UP000182235"/>
    </source>
</evidence>
<dbReference type="EMBL" id="LGRN01000436">
    <property type="protein sequence ID" value="OJD12184.1"/>
    <property type="molecule type" value="Genomic_DNA"/>
</dbReference>
<dbReference type="VEuPathDB" id="FungiDB:AJ78_07175"/>